<evidence type="ECO:0000313" key="2">
    <source>
        <dbReference type="EMBL" id="MDQ0427695.1"/>
    </source>
</evidence>
<evidence type="ECO:0000313" key="3">
    <source>
        <dbReference type="Proteomes" id="UP001241988"/>
    </source>
</evidence>
<name>A0ABU0GQR7_9BACL</name>
<dbReference type="RefSeq" id="WP_308785966.1">
    <property type="nucleotide sequence ID" value="NZ_JAUSWB010000001.1"/>
</dbReference>
<dbReference type="EMBL" id="JAUSWB010000001">
    <property type="protein sequence ID" value="MDQ0427695.1"/>
    <property type="molecule type" value="Genomic_DNA"/>
</dbReference>
<protein>
    <submittedName>
        <fullName evidence="2">NhaP-type Na+/H+ and K+/H+ antiporter</fullName>
    </submittedName>
</protein>
<keyword evidence="1" id="KW-1133">Transmembrane helix</keyword>
<feature type="transmembrane region" description="Helical" evidence="1">
    <location>
        <begin position="38"/>
        <end position="61"/>
    </location>
</feature>
<gene>
    <name evidence="2" type="ORF">QOZ98_000520</name>
</gene>
<reference evidence="2 3" key="1">
    <citation type="submission" date="2023-07" db="EMBL/GenBank/DDBJ databases">
        <title>Genomic Encyclopedia of Type Strains, Phase IV (KMG-IV): sequencing the most valuable type-strain genomes for metagenomic binning, comparative biology and taxonomic classification.</title>
        <authorList>
            <person name="Goeker M."/>
        </authorList>
    </citation>
    <scope>NUCLEOTIDE SEQUENCE [LARGE SCALE GENOMIC DNA]</scope>
    <source>
        <strain evidence="2 3">DSM 16419</strain>
    </source>
</reference>
<dbReference type="Proteomes" id="UP001241988">
    <property type="component" value="Unassembled WGS sequence"/>
</dbReference>
<sequence>MKVYYYRLSMLSFIIFIEAFCIIMLFSGIENEVIDFNYVVAVFILSLLIALVSFLLVGKIIKVVQNFRIKSHYKFQIVLPEVDSDNLYIIRMYNKDICICSKDPNSEINEESEKTYLIPLEDIMKKELTKTTWPLPEMNLLQKIFN</sequence>
<keyword evidence="3" id="KW-1185">Reference proteome</keyword>
<proteinExistence type="predicted"/>
<evidence type="ECO:0000256" key="1">
    <source>
        <dbReference type="SAM" id="Phobius"/>
    </source>
</evidence>
<accession>A0ABU0GQR7</accession>
<feature type="transmembrane region" description="Helical" evidence="1">
    <location>
        <begin position="7"/>
        <end position="26"/>
    </location>
</feature>
<keyword evidence="1" id="KW-0812">Transmembrane</keyword>
<organism evidence="2 3">
    <name type="scientific">Planomicrobium stackebrandtii</name>
    <dbReference type="NCBI Taxonomy" id="253160"/>
    <lineage>
        <taxon>Bacteria</taxon>
        <taxon>Bacillati</taxon>
        <taxon>Bacillota</taxon>
        <taxon>Bacilli</taxon>
        <taxon>Bacillales</taxon>
        <taxon>Caryophanaceae</taxon>
        <taxon>Planomicrobium</taxon>
    </lineage>
</organism>
<comment type="caution">
    <text evidence="2">The sequence shown here is derived from an EMBL/GenBank/DDBJ whole genome shotgun (WGS) entry which is preliminary data.</text>
</comment>
<keyword evidence="1" id="KW-0472">Membrane</keyword>